<evidence type="ECO:0000256" key="6">
    <source>
        <dbReference type="ARBA" id="ARBA00022448"/>
    </source>
</evidence>
<evidence type="ECO:0000256" key="20">
    <source>
        <dbReference type="ARBA" id="ARBA00023315"/>
    </source>
</evidence>
<evidence type="ECO:0000256" key="14">
    <source>
        <dbReference type="ARBA" id="ARBA00022927"/>
    </source>
</evidence>
<dbReference type="GO" id="GO:0006406">
    <property type="term" value="P:mRNA export from nucleus"/>
    <property type="evidence" value="ECO:0007669"/>
    <property type="project" value="TreeGrafter"/>
</dbReference>
<evidence type="ECO:0000256" key="16">
    <source>
        <dbReference type="ARBA" id="ARBA00023010"/>
    </source>
</evidence>
<evidence type="ECO:0000256" key="19">
    <source>
        <dbReference type="ARBA" id="ARBA00023242"/>
    </source>
</evidence>
<dbReference type="InterPro" id="IPR005062">
    <property type="entry name" value="SAC3/GANP/THP3_conserved"/>
</dbReference>
<evidence type="ECO:0000256" key="13">
    <source>
        <dbReference type="ARBA" id="ARBA00022859"/>
    </source>
</evidence>
<dbReference type="GO" id="GO:0005737">
    <property type="term" value="C:cytoplasm"/>
    <property type="evidence" value="ECO:0007669"/>
    <property type="project" value="UniProtKB-SubCell"/>
</dbReference>
<keyword evidence="19" id="KW-0539">Nucleus</keyword>
<dbReference type="Proteomes" id="UP000285301">
    <property type="component" value="Unassembled WGS sequence"/>
</dbReference>
<feature type="domain" description="SAC3/GANP/THP3 conserved" evidence="25">
    <location>
        <begin position="70"/>
        <end position="358"/>
    </location>
</feature>
<protein>
    <recommendedName>
        <fullName evidence="23">Germinal-center associated nuclear protein</fullName>
        <ecNumber evidence="5">2.3.1.48</ecNumber>
    </recommendedName>
</protein>
<proteinExistence type="inferred from homology"/>
<dbReference type="InterPro" id="IPR045107">
    <property type="entry name" value="SAC3/GANP/THP3"/>
</dbReference>
<keyword evidence="8" id="KW-0488">Methylation</keyword>
<evidence type="ECO:0000259" key="25">
    <source>
        <dbReference type="Pfam" id="PF03399"/>
    </source>
</evidence>
<keyword evidence="15" id="KW-0007">Acetylation</keyword>
<evidence type="ECO:0000256" key="24">
    <source>
        <dbReference type="SAM" id="MobiDB-lite"/>
    </source>
</evidence>
<dbReference type="GO" id="GO:0061733">
    <property type="term" value="F:protein-lysine-acetyltransferase activity"/>
    <property type="evidence" value="ECO:0007669"/>
    <property type="project" value="UniProtKB-EC"/>
</dbReference>
<dbReference type="GO" id="GO:0002376">
    <property type="term" value="P:immune system process"/>
    <property type="evidence" value="ECO:0007669"/>
    <property type="project" value="UniProtKB-KW"/>
</dbReference>
<dbReference type="AlphaFoldDB" id="A0A3S3PEV8"/>
<evidence type="ECO:0000256" key="15">
    <source>
        <dbReference type="ARBA" id="ARBA00022990"/>
    </source>
</evidence>
<evidence type="ECO:0000256" key="10">
    <source>
        <dbReference type="ARBA" id="ARBA00022553"/>
    </source>
</evidence>
<dbReference type="GO" id="GO:0005654">
    <property type="term" value="C:nucleoplasm"/>
    <property type="evidence" value="ECO:0007669"/>
    <property type="project" value="UniProtKB-SubCell"/>
</dbReference>
<keyword evidence="7" id="KW-0158">Chromosome</keyword>
<name>A0A3S3PEV8_9ACAR</name>
<evidence type="ECO:0000313" key="28">
    <source>
        <dbReference type="Proteomes" id="UP000285301"/>
    </source>
</evidence>
<comment type="caution">
    <text evidence="27">The sequence shown here is derived from an EMBL/GenBank/DDBJ whole genome shotgun (WGS) entry which is preliminary data.</text>
</comment>
<evidence type="ECO:0000313" key="26">
    <source>
        <dbReference type="EMBL" id="RWS13837.1"/>
    </source>
</evidence>
<dbReference type="GO" id="GO:0005643">
    <property type="term" value="C:nuclear pore"/>
    <property type="evidence" value="ECO:0007669"/>
    <property type="project" value="UniProtKB-SubCell"/>
</dbReference>
<dbReference type="GO" id="GO:0005694">
    <property type="term" value="C:chromosome"/>
    <property type="evidence" value="ECO:0007669"/>
    <property type="project" value="UniProtKB-SubCell"/>
</dbReference>
<evidence type="ECO:0000256" key="7">
    <source>
        <dbReference type="ARBA" id="ARBA00022454"/>
    </source>
</evidence>
<keyword evidence="18" id="KW-0906">Nuclear pore complex</keyword>
<dbReference type="GO" id="GO:0015031">
    <property type="term" value="P:protein transport"/>
    <property type="evidence" value="ECO:0007669"/>
    <property type="project" value="UniProtKB-KW"/>
</dbReference>
<evidence type="ECO:0000256" key="8">
    <source>
        <dbReference type="ARBA" id="ARBA00022481"/>
    </source>
</evidence>
<evidence type="ECO:0000256" key="17">
    <source>
        <dbReference type="ARBA" id="ARBA00023054"/>
    </source>
</evidence>
<evidence type="ECO:0000256" key="22">
    <source>
        <dbReference type="ARBA" id="ARBA00055631"/>
    </source>
</evidence>
<organism evidence="27 28">
    <name type="scientific">Dinothrombium tinctorium</name>
    <dbReference type="NCBI Taxonomy" id="1965070"/>
    <lineage>
        <taxon>Eukaryota</taxon>
        <taxon>Metazoa</taxon>
        <taxon>Ecdysozoa</taxon>
        <taxon>Arthropoda</taxon>
        <taxon>Chelicerata</taxon>
        <taxon>Arachnida</taxon>
        <taxon>Acari</taxon>
        <taxon>Acariformes</taxon>
        <taxon>Trombidiformes</taxon>
        <taxon>Prostigmata</taxon>
        <taxon>Anystina</taxon>
        <taxon>Parasitengona</taxon>
        <taxon>Trombidioidea</taxon>
        <taxon>Trombidiidae</taxon>
        <taxon>Dinothrombium</taxon>
    </lineage>
</organism>
<sequence length="789" mass="92042">MSANFAQISQNANEENEKQQETFESGSESAKTLSEKIAALEARNKYIRFRREKQTDINTAKAILGTCPDMCPELERYFREETNQLSNFEMTESKESDPHAMVKDYRRAGADQEEPLPHDLRPSPVLMRTMDYLVCNIMNKLDKDQSIAGDWYDFLWSRLRAIRKDITQQHLCDLTSVELLEKCTRFHIFCAHALCEEDLSNFDPKINDENLTKCLQSLKESYYDLSLKGIFTSNEAEFRCYDILLNLRDGDVLTKIKRMRKEMRKSSEIKFAIKVYITFTNNNFIKFFELVKETSYLNACILHRFFNQIRFTALNIMRRTYSTTIQAAQYPAFELLRQLGFNDEEEIERFCDSLGLKLMNNNILLTRESEITNLSGISNVRSHRLIEQKRVNISIGFIVNGGPLPPNPYKKFPLHNSFDATNQLKKDALNAEDQRLKTQMLTEHGFIREPPETQGFTFLRQPQISSQSSISAAVPFSAESESEYSETVQNKVVAYFAERIFNDCINSLIKEVFYDVILQEKTNSLASEILTKTTKDIIYEICNVVHNEEKRKYELKSEIEKASNLVARETADEIIDKELHKMVTFIAESVFYSAFREYLNTESNAVLNFITNETMKSMIICLCKSCFDEAIEEREILISKLKHNRELRLMRRYFDLWKKSHEHLRRYKKVKNEFPASSCNGFKIRVTDVRLRPPNKRKSSPGLKFDETDGLQKKICYTNISGWREFKGLGQKTVSLSSLSNSKEYNANKLLEKIRQTLEEERHETKMFGKTLEVLKHSLNFNENFKETK</sequence>
<evidence type="ECO:0000256" key="12">
    <source>
        <dbReference type="ARBA" id="ARBA00022816"/>
    </source>
</evidence>
<dbReference type="EMBL" id="NCKU01000871">
    <property type="protein sequence ID" value="RWS13837.1"/>
    <property type="molecule type" value="Genomic_DNA"/>
</dbReference>
<gene>
    <name evidence="26" type="ORF">B4U79_03002</name>
    <name evidence="27" type="ORF">B4U79_07908</name>
</gene>
<keyword evidence="13" id="KW-0391">Immunity</keyword>
<evidence type="ECO:0000256" key="1">
    <source>
        <dbReference type="ARBA" id="ARBA00004286"/>
    </source>
</evidence>
<evidence type="ECO:0000256" key="9">
    <source>
        <dbReference type="ARBA" id="ARBA00022490"/>
    </source>
</evidence>
<dbReference type="PANTHER" id="PTHR12436:SF3">
    <property type="entry name" value="GERMINAL-CENTER ASSOCIATED NUCLEAR PROTEIN"/>
    <property type="match status" value="1"/>
</dbReference>
<dbReference type="EC" id="2.3.1.48" evidence="5"/>
<evidence type="ECO:0000256" key="11">
    <source>
        <dbReference type="ARBA" id="ARBA00022679"/>
    </source>
</evidence>
<accession>A0A3S3PEV8</accession>
<dbReference type="STRING" id="1965070.A0A3S3PEV8"/>
<keyword evidence="28" id="KW-1185">Reference proteome</keyword>
<keyword evidence="6" id="KW-0813">Transport</keyword>
<dbReference type="Pfam" id="PF03399">
    <property type="entry name" value="SAC3_GANP"/>
    <property type="match status" value="1"/>
</dbReference>
<keyword evidence="20" id="KW-0012">Acyltransferase</keyword>
<evidence type="ECO:0000256" key="23">
    <source>
        <dbReference type="ARBA" id="ARBA00069544"/>
    </source>
</evidence>
<evidence type="ECO:0000256" key="18">
    <source>
        <dbReference type="ARBA" id="ARBA00023132"/>
    </source>
</evidence>
<evidence type="ECO:0000256" key="3">
    <source>
        <dbReference type="ARBA" id="ARBA00004567"/>
    </source>
</evidence>
<keyword evidence="9" id="KW-0963">Cytoplasm</keyword>
<comment type="similarity">
    <text evidence="21">Belongs to the SAC3 family.</text>
</comment>
<reference evidence="27" key="2">
    <citation type="submission" date="2018-11" db="EMBL/GenBank/DDBJ databases">
        <title>Trombidioid mite genomics.</title>
        <authorList>
            <person name="Dong X."/>
        </authorList>
    </citation>
    <scope>NUCLEOTIDE SEQUENCE</scope>
    <source>
        <strain evidence="27">UoL-WK</strain>
    </source>
</reference>
<reference evidence="27 28" key="1">
    <citation type="journal article" date="2018" name="Gigascience">
        <title>Genomes of trombidid mites reveal novel predicted allergens and laterally-transferred genes associated with secondary metabolism.</title>
        <authorList>
            <person name="Dong X."/>
            <person name="Chaisiri K."/>
            <person name="Xia D."/>
            <person name="Armstrong S.D."/>
            <person name="Fang Y."/>
            <person name="Donnelly M.J."/>
            <person name="Kadowaki T."/>
            <person name="McGarry J.W."/>
            <person name="Darby A.C."/>
            <person name="Makepeace B.L."/>
        </authorList>
    </citation>
    <scope>NUCLEOTIDE SEQUENCE [LARGE SCALE GENOMIC DNA]</scope>
    <source>
        <strain evidence="27">UoL-WK</strain>
    </source>
</reference>
<keyword evidence="17" id="KW-0175">Coiled coil</keyword>
<keyword evidence="12" id="KW-0509">mRNA transport</keyword>
<comment type="subcellular location">
    <subcellularLocation>
        <location evidence="1">Chromosome</location>
    </subcellularLocation>
    <subcellularLocation>
        <location evidence="2">Cytoplasm</location>
    </subcellularLocation>
    <subcellularLocation>
        <location evidence="3">Nucleus</location>
        <location evidence="3">Nuclear pore complex</location>
    </subcellularLocation>
    <subcellularLocation>
        <location evidence="4">Nucleus</location>
        <location evidence="4">Nucleoplasm</location>
    </subcellularLocation>
</comment>
<evidence type="ECO:0000256" key="5">
    <source>
        <dbReference type="ARBA" id="ARBA00013184"/>
    </source>
</evidence>
<dbReference type="Gene3D" id="1.25.40.990">
    <property type="match status" value="1"/>
</dbReference>
<evidence type="ECO:0000313" key="27">
    <source>
        <dbReference type="EMBL" id="RWS13847.1"/>
    </source>
</evidence>
<evidence type="ECO:0000256" key="2">
    <source>
        <dbReference type="ARBA" id="ARBA00004496"/>
    </source>
</evidence>
<keyword evidence="10" id="KW-0597">Phosphoprotein</keyword>
<dbReference type="FunFam" id="1.25.40.990:FF:000003">
    <property type="entry name" value="germinal-center associated nuclear protein isoform X2"/>
    <property type="match status" value="1"/>
</dbReference>
<evidence type="ECO:0000256" key="4">
    <source>
        <dbReference type="ARBA" id="ARBA00004642"/>
    </source>
</evidence>
<keyword evidence="11" id="KW-0808">Transferase</keyword>
<keyword evidence="14" id="KW-0653">Protein transport</keyword>
<comment type="function">
    <text evidence="22">As a component of the TREX-2 complex, involved in the export of mRNAs to the cytoplasm through the nuclear pores. Through the acetylation of histones, affects the assembly of nucleosomes at immunoglobulin variable region genes and promotes the recruitment and positioning of transcription complex to favor DNA cytosine deaminase AICDA/AID targeting, hence promoting somatic hypermutations.</text>
</comment>
<dbReference type="OrthoDB" id="21502at2759"/>
<dbReference type="EMBL" id="NCKU01000870">
    <property type="protein sequence ID" value="RWS13847.1"/>
    <property type="molecule type" value="Genomic_DNA"/>
</dbReference>
<keyword evidence="16" id="KW-0811">Translocation</keyword>
<feature type="region of interest" description="Disordered" evidence="24">
    <location>
        <begin position="1"/>
        <end position="30"/>
    </location>
</feature>
<dbReference type="GO" id="GO:0070390">
    <property type="term" value="C:transcription export complex 2"/>
    <property type="evidence" value="ECO:0007669"/>
    <property type="project" value="TreeGrafter"/>
</dbReference>
<dbReference type="PANTHER" id="PTHR12436">
    <property type="entry name" value="80 KDA MCM3-ASSOCIATED PROTEIN"/>
    <property type="match status" value="1"/>
</dbReference>
<evidence type="ECO:0000256" key="21">
    <source>
        <dbReference type="ARBA" id="ARBA00038443"/>
    </source>
</evidence>